<dbReference type="InterPro" id="IPR051200">
    <property type="entry name" value="Host-pathogen_enzymatic-act"/>
</dbReference>
<reference evidence="1 2" key="1">
    <citation type="journal article" date="2006" name="Proc. Natl. Acad. Sci. U.S.A.">
        <title>Genomic analysis of the uncultivated marine crenarchaeote Cenarchaeum symbiosum.</title>
        <authorList>
            <person name="Hallam S.J."/>
            <person name="Konstantinidis K.T."/>
            <person name="Putnam N."/>
            <person name="Schleper C."/>
            <person name="Watanabe Y."/>
            <person name="Sugahara J."/>
            <person name="Preston C."/>
            <person name="de la Torre J."/>
            <person name="Richardson P.M."/>
            <person name="DeLong E.F."/>
        </authorList>
    </citation>
    <scope>NUCLEOTIDE SEQUENCE [LARGE SCALE GENOMIC DNA]</scope>
    <source>
        <strain evidence="2">A</strain>
    </source>
</reference>
<dbReference type="EMBL" id="DP000238">
    <property type="protein sequence ID" value="ABK77482.1"/>
    <property type="molecule type" value="Genomic_DNA"/>
</dbReference>
<dbReference type="SUPFAM" id="SSF51004">
    <property type="entry name" value="C-terminal (heme d1) domain of cytochrome cd1-nitrite reductase"/>
    <property type="match status" value="1"/>
</dbReference>
<dbReference type="InterPro" id="IPR011044">
    <property type="entry name" value="Quino_amine_DH_bsu"/>
</dbReference>
<organism evidence="1 2">
    <name type="scientific">Cenarchaeum symbiosum (strain A)</name>
    <dbReference type="NCBI Taxonomy" id="414004"/>
    <lineage>
        <taxon>Archaea</taxon>
        <taxon>Nitrososphaerota</taxon>
        <taxon>Candidatus Cenarchaeales</taxon>
        <taxon>Candidatus Cenarchaeaceae</taxon>
        <taxon>Candidatus Cenarchaeum</taxon>
    </lineage>
</organism>
<dbReference type="STRING" id="414004.CENSYa_0849"/>
<dbReference type="Proteomes" id="UP000000758">
    <property type="component" value="Chromosome"/>
</dbReference>
<evidence type="ECO:0000313" key="2">
    <source>
        <dbReference type="Proteomes" id="UP000000758"/>
    </source>
</evidence>
<gene>
    <name evidence="1" type="ordered locus">CENSYa_0849</name>
</gene>
<dbReference type="SMART" id="SM00320">
    <property type="entry name" value="WD40"/>
    <property type="match status" value="27"/>
</dbReference>
<protein>
    <submittedName>
        <fullName evidence="1">Uncharacterized protein</fullName>
    </submittedName>
</protein>
<dbReference type="SUPFAM" id="SSF63829">
    <property type="entry name" value="Calcium-dependent phosphotriesterase"/>
    <property type="match status" value="1"/>
</dbReference>
<dbReference type="InterPro" id="IPR015943">
    <property type="entry name" value="WD40/YVTN_repeat-like_dom_sf"/>
</dbReference>
<dbReference type="KEGG" id="csy:CENSYa_0849"/>
<dbReference type="InterPro" id="IPR011041">
    <property type="entry name" value="Quinoprot_gluc/sorb_DH_b-prop"/>
</dbReference>
<dbReference type="SUPFAM" id="SSF75011">
    <property type="entry name" value="3-carboxy-cis,cis-mucoante lactonizing enzyme"/>
    <property type="match status" value="9"/>
</dbReference>
<dbReference type="EnsemblBacteria" id="ABK77482">
    <property type="protein sequence ID" value="ABK77482"/>
    <property type="gene ID" value="CENSYa_0849"/>
</dbReference>
<dbReference type="PANTHER" id="PTHR47197:SF3">
    <property type="entry name" value="DIHYDRO-HEME D1 DEHYDROGENASE"/>
    <property type="match status" value="1"/>
</dbReference>
<proteinExistence type="predicted"/>
<dbReference type="InterPro" id="IPR001680">
    <property type="entry name" value="WD40_rpt"/>
</dbReference>
<sequence length="5246" mass="540364">MRNMPAGALLAAAPAIALLILLPAAHAASVTSAVLDLRGGALEIAFDTDIDISEVVPDRFHLRDGLSSRGITLSASEFSTFSDTDVIRFNLSPLNRVALTGQLAPHLHFDSGALSDVDGVEFPVPFALPPALSFDRYNVNLPVGQVYTRDVDFSPDGTIMLVLVVPATSTESVRMYALSEPFDVTTAVLSDTLEMTNVVSGATELLMTPDGLNMYLSTSPSSNVHHYTLEEPFNVTGAARAGQFRINEPIITGMAFSGNGSYAFVLSRLTDEVTRWALSTPFDLSSRAADGEILDVDGPGEHGWGLYVTSDGRKVFVGGEDADRVHSYELGSPHDLGTGVYTGSIAIPGMNDITGIEFTPGGGRVIVVGETGRRVVSQELHVPYGASLRTNFLDTLSVEENPEDFEFVLDGRRMFLVGFDLDRVRRYNLGTAYDIGSAQPTNAFNARNEEDNPRGLAISDDGQSFFVIGNERRTVQEYTVGSPFVLVNTLVGSSYPTGLSTAEDVEFSPDGTSMFVASEDIIHSFSLGTAFDETTASAGAQANLSAQETGLTGVTFSADGTKMAVTGSSSRSIHSYDLGSPFAASTAAHTGSMSVRTDGIPTGLGFAPGGLVAYVTIRDPGAMIEYTLNTQFVAICADDMTVSGGECVEIERTEYARLGSAVLNGTELRLYFDAPVAFAGMGIRVTDGPLPEGGVELAASELATGSASILSFELSGPRASEIAGYADPRIHTDPGAISGTGGEVFPEPYGLGTTGYRGMSGYLGALDTSAQSAAPMGAAMAEDGSGVLVLGGTTLFRYRLDAAFDVDSAVHISTRQIGGREGSPTGLAVSPDGAIIMVSGAGGIHTYSADNAFGAGGISYLRTFDVGDNVQEPLGVALSAAGDRLFVSDGAAGAVNAYDLLAPYNTNGAQYAGSFSTAVQDGDPSGISISPDGLRVLVAGGESGRIHEYELLAPLLAPGAAHTGSFAVEGPPSDISLDSVGLRMLSTGGGTVHHYSLNVHPVHVVQESPRVVSASLDLPSDTLEIAFDRGIAGIDPSGIYLADAPGHTGGTSLGAASVVINGTVARLELAEGTAALYQDPVLRFEQGALPGPGGVFPEPAGEIPPVYRELHGLADNTPTGLAFSGNGMRMFVSGSSTDTIRQYDLLSPYLPAGAEESGTFSVAAQESGPTGVAFSESGRRMFVPGSGADVHEYYLASQFNITGARHLGSYPTGAAEPVRNMLFSDGGTKMFIVGSPGMITGYNLDGPYRASSAVQADILDVSAQDAAVTGAAFSPDGMLLFVSGRDEDSIHRYSLVAPFALAGASHDETLYLGAEEGTPTGVVLAPGGLGLLVTGNDANAVHRYELAEPYSLSPAGGTSDFDVSADEGTPTGAEFSPDGTTMLIVGSDADAVVAYSLAEPFDVSSASKDRSFIIGGSPSGLALSPDGTGMVVSGGSGDIRRYSLGAPFELGDVSETGSFSVSEQESAPSAVEFAADGRGILVAGGSGNIHRYDLDSVFELVSPAYAGSFSVAAQESSPTGIALSPDGATMLITGTGSGLVHAYSLASPNDPATASYKWSRGAGTESRPQDVDLSSDGLSMYLVGDRDDTVVQYVPSLFYAASCTAEQELSSGICYTEVLSFEQHPADAPRAPDSATYSVSLHTMDTPLASDFDITSYPFVRGGDSPGHSEGAVITSDVATRVVSAVLNRGTGALDVTFDAGAALQPAAGAAAHIVDGAGPGGILLGDANVTGGVYRFIIDSPDVGLIARYADPRLHFGAGYLPAHGGETFPPVFALPLQVPSDSWMELDQKPYGLHFSPDGMIMFTADSAADAIKRYNLGTPYDITSAVLNETLGTVPQTAPQGVTLSEDGRVMFVSGAIPNEIRRYTLATPFVLNSSSLNGSIAIEGTRPVGIDLSPGGTRLYMAGSTTHQIRQYDLDPPYSITATPTGGEIYVPEGTISPSAINPQGVTVSPDGRFMIIAALDDVLYRYYLTEPFDVTSAVAAGTLDTSQVRDRVRDVGVSEDGRMIFVADEDDGVDRYDLGAPYDIAAHPYVPGLDLDVSTEDGQALALAFSSDGTSLFVLGDGGNMLHEYILGSPYAVHTAVIGSSHPITDAVGRLSGLAFSDDGSRYYLSVQGGGAVHQFDMSVPFDPATSTYAGFADLSGQGVSPTEVNIENGGRMMFALDRSPQTVRAYTLGTPYDVQDISPSASLDVSAYSTASTGMAFSEDGRRIFVIDGGNSTVHRFDMAAPFDLSGAAYVDSLDITSAGGRTHDVAFSAGGRLMFVPGIDDDAVYTFALSAPYDITPSLYVYNADVDGGAADGARGLAVGENGSAVAAAYNTGEVYWRGLAEPHNLATAGPAALAPIGGGSPAGLALSGGGERMFLADSNGTVVQYDLDGSYPPGGSVSAVLEAGQGGSICGIAFQAGGTQMMVAGGGSIYRYLLGTAYDISTAGAPFRHQLGPGVVPCGMAPSADGTGIVISLQDGSVHRYALGEPFNPGSRQAGPEGFNTRGIEARDVEFSADGTIMYLLDGGGSAHRYPAVSYSIEIPRGAALPVEARDGPGIDEMPSLRPNFTRADDKPAVSDRAVAAVPIASRVVSAVFNEDTGVLDVAFDATSSLMPSGSAYIGDGAASGGIPLEGGRNTGPREIQYEIGEKDREIVIQYADPRLHFDAGYLLSDDGGSFPPVFSLPPPVPAAFMPHKGIPQDAFLTPGGRMLFVADSQNNTIYRYMLDSPFDVASGVQDQSLDVSGRDSGLSGMDFSGDGTRLFITGTQNSQVHRFALEAPYSLEGSPAVDSTFQSGLGGPADVHFGEGGMRMYITIDALDRIFGYRLAAPYEIGAPPEIAGAVGVGAQDNRPGGIALSQDGRSLLMTGLQRDTVHRYYLAEPYSLTSAEIVGTVSTGIFAGDIVGNARGVAASADGTKILVAGDGGVAVYELGAPYDVSADPHVQGLGLDVSAEDNRPVALEFSADGTRLFMLGDSDNMLHRYDLDAPYAAHTAQLNASYAVSDAAGGLSGLAFSDDGARYYISDQADMAIHQFDLAVPFDPGTAVHAGSADLSAQGLRPTEVNIGDNGTMMYVLGRDSPAVHAYSLGTAYDAGGATFAASLDVDTNPTTLTGMAFAEDGRRLFVLDGGESILHRFGVNDPFNISSATYADSLDISSAGPGTHDVIFSDDGRLMFSVGISDDTVYTFALAAPYDITPSVLAPSVMVGGSSAGEPRGLAVGSDGRFVAAIYRSGEVHWRELAMPHNLATAGPESSASFAGSPAGLSFSPDGSRMHVWNETGTAFEYTFSGAYDPSSAFTVHEQSLGPGGAICGFSFSADGEQVLVAADDGNVTRYDLDAAHLIEQGASGMTGYSFGAGDEIPCGMAPSADGTGLVISSPAGLVHRYPLGGQLDLDSRGPVDSLGRTRAGSSAADVEFSADGTMLYVLDADGSVYQHSMATYSITSHKSVSGRDAFAARETALTSFGVDAADSPAVADRVDAMSENTLNPRDAPMISDGLRRDTSVYAPDAPVHADGGSSFSPATAAPRILSAMLDQAGSLSVLFDRGIDISSVNPAAVRIEGSGNTTGLAGVSVRGGISGEVVFEIPSDSPAMDYGMPRLRFGSGALHSSDGGRFPQEFGLPLPFNSISDRGPLPPSIEAVSFTSDGFFVAAVDGSGSVHAYGLSIPYDLGSASSGGALDLGSGAVRAPTSAEGVFISSDDSWLIVIDEFNGTVYRYELPESPGGTSEGLVDTYAGVDASPAGVALSSDGMHMYTAGAAVVRGFSLGERYDISSAIPVGIFSAGVPHTGVALSDDGRAFFVSTAQGVLQYSLGTPFDILSASERPAAFEAGADPRDVTFSSAGTIMLVTGGSGDVHRYELAEPFDVSASTHAESLADPVNGSAPVGLAFLEGGLVLLVLGDAGLVHTYNLTSPYDIASASPTGELDVSANVTDPLSVAADGSGTRIFVGDGNDELIYQYDAAGPYQAAGAVPAAVSGAVGLPAGMAFVQDGRVLFLADAGGGRADRFVLDPAYDITSPVRDGSRLLNTGGSSGLSGIAFSDDGLRMTVSDGGSGELRAYSVGPAFDIVSANRAGTFGAAAQNASAVPESSPAGIAFSGDGMSMFAAGRDQGAILRYDLASYHLGQCGADSAATGGACSTIYTADAADAPGVSDRSGTGYTRGAIPRFASAVIDGATGELTVAFTREVNASGVDPAGMIIRDGGLSASGLPLSEADYNADTNGDGSVDGSDNTDTLVFDLNNADRVEAAGYENPRLFIDPQAVRGGDGGPLGTVFTLPLPAQQGSSFVNGTGTVGTDAAAFSGDGLRMIAASGGEVISFGLSEPFAVETAVPAGSLSPPDSDVRDIFITSDGLRLFLAGGGGFVHAYELGAGFELSGAAPAGSLNVSVEAAPAGIAVSPDGRRMLIADGQSNRLHEYSMESFDIEDAAYLGLTGPSMDPDSVRFSPNGLILFLLDSDRQQLEAYDLLAPFDAGSHVSAGRLIIREIPDAGSFWLSGDGLSLLVSGGGMIHLYGLPRPFEVEPAADTGSLYVGGESADPTGAVFSPDGRNLFLLDESNIVQYALGTPFDLATANHSGSAFTVGGTPRGIAISPDGTNILTVAVSGFAITYELGAPFDVTGGIEAVASGELAGVIGSPRGLTLSSDGTMAFTTSFITRIVHAYDLPDAYNVTVANPTGTFYLGDGSPFPHDLAFSTDGTRLFIIGDDLDQTDGTGPDAMREYSLGSGYEIRGAEYEGSVTGLPDASPRGLVFSPDGARMFITGTGTDRIYQYALNSHPVEYRAVDSAASVTSALLDARAGELEILLGLPPDISSVQPEKISIRDGGAPSGGIPVSGPLPSTTPELVRFEVGPAAAEAAGYADPRVHFDEGALRDAAGSVLPDPFGIGGAAYYAAADLPEAPNPAGAAFSGDGMALFVAGSVGGEGRVSMYSLESPYNATSAGATPAGTMQVDEISPRGLAFSANGTLLFIVGPADDMVRAYNLAAPYELGATGPSDEMDISPRDNAPHGLAFSADGLSLFVVGQENDAVYRYALNAPYHLNGADSGQVGIGSQDGNPTGVAFSADGMRMFISGNDNDAVYWYSLDGPYEIETFGYGGLARTAGEGTPMDVIFSDDGTRMFVPGFDADAVHEYALGTQPLRFIPGGPELVSALLDADGQLTLTFDTDMAAPASGSIRVRDGTASSGGLVPAPAAGGGPRILVMDIGRDNATAAADMPIRGWYLTAGRLPTYGAGSFPRRWRHRLQFMLQRSIQAGPARTAQT</sequence>
<evidence type="ECO:0000313" key="1">
    <source>
        <dbReference type="EMBL" id="ABK77482.1"/>
    </source>
</evidence>
<dbReference type="PANTHER" id="PTHR47197">
    <property type="entry name" value="PROTEIN NIRF"/>
    <property type="match status" value="1"/>
</dbReference>
<dbReference type="SUPFAM" id="SSF82171">
    <property type="entry name" value="DPP6 N-terminal domain-like"/>
    <property type="match status" value="2"/>
</dbReference>
<dbReference type="HOGENOM" id="CLU_223243_0_0_2"/>
<dbReference type="InterPro" id="IPR011048">
    <property type="entry name" value="Haem_d1_sf"/>
</dbReference>
<dbReference type="Gene3D" id="2.130.10.10">
    <property type="entry name" value="YVTN repeat-like/Quinoprotein amine dehydrogenase"/>
    <property type="match status" value="17"/>
</dbReference>
<name>A0RVW5_CENSY</name>
<dbReference type="SUPFAM" id="SSF50952">
    <property type="entry name" value="Soluble quinoprotein glucose dehydrogenase"/>
    <property type="match status" value="1"/>
</dbReference>
<accession>A0RVW5</accession>
<keyword evidence="2" id="KW-1185">Reference proteome</keyword>
<dbReference type="SUPFAM" id="SSF50969">
    <property type="entry name" value="YVTN repeat-like/Quinoprotein amine dehydrogenase"/>
    <property type="match status" value="1"/>
</dbReference>